<keyword evidence="4 5" id="KW-0274">FAD</keyword>
<dbReference type="Pfam" id="PF00732">
    <property type="entry name" value="GMC_oxred_N"/>
    <property type="match status" value="1"/>
</dbReference>
<organism evidence="7 8">
    <name type="scientific">Amblyomma americanum</name>
    <name type="common">Lone star tick</name>
    <dbReference type="NCBI Taxonomy" id="6943"/>
    <lineage>
        <taxon>Eukaryota</taxon>
        <taxon>Metazoa</taxon>
        <taxon>Ecdysozoa</taxon>
        <taxon>Arthropoda</taxon>
        <taxon>Chelicerata</taxon>
        <taxon>Arachnida</taxon>
        <taxon>Acari</taxon>
        <taxon>Parasitiformes</taxon>
        <taxon>Ixodida</taxon>
        <taxon>Ixodoidea</taxon>
        <taxon>Ixodidae</taxon>
        <taxon>Amblyomminae</taxon>
        <taxon>Amblyomma</taxon>
    </lineage>
</organism>
<keyword evidence="3" id="KW-0285">Flavoprotein</keyword>
<dbReference type="PANTHER" id="PTHR11552">
    <property type="entry name" value="GLUCOSE-METHANOL-CHOLINE GMC OXIDOREDUCTASE"/>
    <property type="match status" value="1"/>
</dbReference>
<comment type="similarity">
    <text evidence="2">Belongs to the GMC oxidoreductase family.</text>
</comment>
<evidence type="ECO:0000256" key="3">
    <source>
        <dbReference type="ARBA" id="ARBA00022630"/>
    </source>
</evidence>
<dbReference type="PROSITE" id="PS00624">
    <property type="entry name" value="GMC_OXRED_2"/>
    <property type="match status" value="1"/>
</dbReference>
<dbReference type="Gene3D" id="3.30.560.10">
    <property type="entry name" value="Glucose Oxidase, domain 3"/>
    <property type="match status" value="1"/>
</dbReference>
<evidence type="ECO:0000256" key="1">
    <source>
        <dbReference type="ARBA" id="ARBA00001974"/>
    </source>
</evidence>
<dbReference type="SUPFAM" id="SSF54373">
    <property type="entry name" value="FAD-linked reductases, C-terminal domain"/>
    <property type="match status" value="1"/>
</dbReference>
<dbReference type="GO" id="GO:0016614">
    <property type="term" value="F:oxidoreductase activity, acting on CH-OH group of donors"/>
    <property type="evidence" value="ECO:0007669"/>
    <property type="project" value="InterPro"/>
</dbReference>
<comment type="caution">
    <text evidence="7">The sequence shown here is derived from an EMBL/GenBank/DDBJ whole genome shotgun (WGS) entry which is preliminary data.</text>
</comment>
<dbReference type="PIRSF" id="PIRSF000137">
    <property type="entry name" value="Alcohol_oxidase"/>
    <property type="match status" value="1"/>
</dbReference>
<evidence type="ECO:0000259" key="6">
    <source>
        <dbReference type="PROSITE" id="PS00624"/>
    </source>
</evidence>
<evidence type="ECO:0000313" key="8">
    <source>
        <dbReference type="Proteomes" id="UP001321473"/>
    </source>
</evidence>
<protein>
    <recommendedName>
        <fullName evidence="6">Glucose-methanol-choline oxidoreductase N-terminal domain-containing protein</fullName>
    </recommendedName>
</protein>
<dbReference type="SUPFAM" id="SSF51905">
    <property type="entry name" value="FAD/NAD(P)-binding domain"/>
    <property type="match status" value="1"/>
</dbReference>
<dbReference type="InterPro" id="IPR000172">
    <property type="entry name" value="GMC_OxRdtase_N"/>
</dbReference>
<dbReference type="PANTHER" id="PTHR11552:SF147">
    <property type="entry name" value="CHOLINE DEHYDROGENASE, MITOCHONDRIAL"/>
    <property type="match status" value="1"/>
</dbReference>
<accession>A0AAQ4ET95</accession>
<name>A0AAQ4ET95_AMBAM</name>
<reference evidence="7 8" key="1">
    <citation type="journal article" date="2023" name="Arcadia Sci">
        <title>De novo assembly of a long-read Amblyomma americanum tick genome.</title>
        <authorList>
            <person name="Chou S."/>
            <person name="Poskanzer K.E."/>
            <person name="Rollins M."/>
            <person name="Thuy-Boun P.S."/>
        </authorList>
    </citation>
    <scope>NUCLEOTIDE SEQUENCE [LARGE SCALE GENOMIC DNA]</scope>
    <source>
        <strain evidence="7">F_SG_1</strain>
        <tissue evidence="7">Salivary glands</tissue>
    </source>
</reference>
<dbReference type="InterPro" id="IPR012132">
    <property type="entry name" value="GMC_OxRdtase"/>
</dbReference>
<feature type="binding site" evidence="5">
    <location>
        <position position="188"/>
    </location>
    <ligand>
        <name>FAD</name>
        <dbReference type="ChEBI" id="CHEBI:57692"/>
    </ligand>
</feature>
<evidence type="ECO:0000256" key="5">
    <source>
        <dbReference type="PIRSR" id="PIRSR000137-2"/>
    </source>
</evidence>
<dbReference type="EMBL" id="JARKHS020011258">
    <property type="protein sequence ID" value="KAK8777971.1"/>
    <property type="molecule type" value="Genomic_DNA"/>
</dbReference>
<evidence type="ECO:0000256" key="4">
    <source>
        <dbReference type="ARBA" id="ARBA00022827"/>
    </source>
</evidence>
<evidence type="ECO:0000313" key="7">
    <source>
        <dbReference type="EMBL" id="KAK8777971.1"/>
    </source>
</evidence>
<dbReference type="AlphaFoldDB" id="A0AAQ4ET95"/>
<evidence type="ECO:0000256" key="2">
    <source>
        <dbReference type="ARBA" id="ARBA00010790"/>
    </source>
</evidence>
<dbReference type="InterPro" id="IPR036188">
    <property type="entry name" value="FAD/NAD-bd_sf"/>
</dbReference>
<dbReference type="Pfam" id="PF05199">
    <property type="entry name" value="GMC_oxred_C"/>
    <property type="match status" value="1"/>
</dbReference>
<dbReference type="Proteomes" id="UP001321473">
    <property type="component" value="Unassembled WGS sequence"/>
</dbReference>
<keyword evidence="8" id="KW-1185">Reference proteome</keyword>
<feature type="binding site" evidence="5">
    <location>
        <position position="47"/>
    </location>
    <ligand>
        <name>FAD</name>
        <dbReference type="ChEBI" id="CHEBI:57692"/>
    </ligand>
</feature>
<dbReference type="InterPro" id="IPR007867">
    <property type="entry name" value="GMC_OxRtase_C"/>
</dbReference>
<dbReference type="Gene3D" id="3.50.50.60">
    <property type="entry name" value="FAD/NAD(P)-binding domain"/>
    <property type="match status" value="1"/>
</dbReference>
<comment type="cofactor">
    <cofactor evidence="1 5">
        <name>FAD</name>
        <dbReference type="ChEBI" id="CHEBI:57692"/>
    </cofactor>
</comment>
<dbReference type="GO" id="GO:0050660">
    <property type="term" value="F:flavin adenine dinucleotide binding"/>
    <property type="evidence" value="ECO:0007669"/>
    <property type="project" value="InterPro"/>
</dbReference>
<gene>
    <name evidence="7" type="ORF">V5799_020688</name>
</gene>
<feature type="binding site" evidence="5">
    <location>
        <position position="51"/>
    </location>
    <ligand>
        <name>FAD</name>
        <dbReference type="ChEBI" id="CHEBI:57692"/>
    </ligand>
</feature>
<proteinExistence type="inferred from homology"/>
<sequence>MTSDLYVPFTAPFAANENNSWGYETTPQLFSLFAYPSGVAPITQGKVMGGTGSLNSMNYVRGNPKDFDKWENEYNATGWKYSDVLSYFKEIENFNISDVSEEDKRYHGYGGETPVNYPGYYTNLSYVFLDACKEADYEKIDYNGEHHTGYSRVESNTAYGVRWGPSSCFLNDTVRARSNLHIFTKSIVIRILFEQNRTTGVIFTKDGENKTVKVKREVILCAGAIGSPKLLMLSGIGPDHELARHNIKRVQVLPVGQALQDHIIFLGLVVTTTMDMIGLGNFNKSIEEYNETRTGLLTIPGAFEALLFTSSKEDKSAETEDYPDIELELAAMFPNELIGRSPYVDPAIYEKYYKPMFGKAGFMNAVAMVQPKSRGTVHLTSTNPYERPQINPNMLYYTEDLERIVNGTLKVMKLFNTAPMKAIGAEVWNEKFPYCNQFDIWSRDYVTCFVQHTAFPGQHVCCTAPMGTHKDAVVDERLRVHGINGLRVMDASVMPAIVSGNTYAAVLMIGAKGADMVLKDAEQARY</sequence>
<feature type="domain" description="Glucose-methanol-choline oxidoreductase N-terminal" evidence="6">
    <location>
        <begin position="223"/>
        <end position="237"/>
    </location>
</feature>